<accession>A0A0G0WXI2</accession>
<proteinExistence type="predicted"/>
<dbReference type="EMBL" id="LCBS01000002">
    <property type="protein sequence ID" value="KKS17459.1"/>
    <property type="molecule type" value="Genomic_DNA"/>
</dbReference>
<dbReference type="AlphaFoldDB" id="A0A0G0WXI2"/>
<evidence type="ECO:0000256" key="1">
    <source>
        <dbReference type="SAM" id="Phobius"/>
    </source>
</evidence>
<comment type="caution">
    <text evidence="2">The sequence shown here is derived from an EMBL/GenBank/DDBJ whole genome shotgun (WGS) entry which is preliminary data.</text>
</comment>
<evidence type="ECO:0000313" key="2">
    <source>
        <dbReference type="EMBL" id="KKS17459.1"/>
    </source>
</evidence>
<reference evidence="2 3" key="1">
    <citation type="journal article" date="2015" name="Nature">
        <title>rRNA introns, odd ribosomes, and small enigmatic genomes across a large radiation of phyla.</title>
        <authorList>
            <person name="Brown C.T."/>
            <person name="Hug L.A."/>
            <person name="Thomas B.C."/>
            <person name="Sharon I."/>
            <person name="Castelle C.J."/>
            <person name="Singh A."/>
            <person name="Wilkins M.J."/>
            <person name="Williams K.H."/>
            <person name="Banfield J.F."/>
        </authorList>
    </citation>
    <scope>NUCLEOTIDE SEQUENCE [LARGE SCALE GENOMIC DNA]</scope>
</reference>
<keyword evidence="1" id="KW-1133">Transmembrane helix</keyword>
<sequence length="85" mass="9875">MTEQEKHILHYSFLALGLSVLSVFFVLFRFDTRAQLILAALGSLYYVLWGIIHHALEKRLNRLTIFEYILFGALVFLLIFSVLSL</sequence>
<keyword evidence="1" id="KW-0812">Transmembrane</keyword>
<organism evidence="2 3">
    <name type="scientific">candidate division WWE3 bacterium GW2011_GWB1_41_6</name>
    <dbReference type="NCBI Taxonomy" id="1619112"/>
    <lineage>
        <taxon>Bacteria</taxon>
        <taxon>Katanobacteria</taxon>
    </lineage>
</organism>
<gene>
    <name evidence="2" type="ORF">UU72_C0002G0042</name>
</gene>
<feature type="transmembrane region" description="Helical" evidence="1">
    <location>
        <begin position="12"/>
        <end position="30"/>
    </location>
</feature>
<dbReference type="Proteomes" id="UP000034163">
    <property type="component" value="Unassembled WGS sequence"/>
</dbReference>
<protein>
    <submittedName>
        <fullName evidence="2">Uncharacterized protein</fullName>
    </submittedName>
</protein>
<evidence type="ECO:0000313" key="3">
    <source>
        <dbReference type="Proteomes" id="UP000034163"/>
    </source>
</evidence>
<keyword evidence="1" id="KW-0472">Membrane</keyword>
<feature type="transmembrane region" description="Helical" evidence="1">
    <location>
        <begin position="36"/>
        <end position="56"/>
    </location>
</feature>
<feature type="transmembrane region" description="Helical" evidence="1">
    <location>
        <begin position="63"/>
        <end position="83"/>
    </location>
</feature>
<name>A0A0G0WXI2_UNCKA</name>